<proteinExistence type="predicted"/>
<dbReference type="Proteomes" id="UP000076532">
    <property type="component" value="Unassembled WGS sequence"/>
</dbReference>
<gene>
    <name evidence="2" type="ORF">FIBSPDRAFT_867721</name>
</gene>
<keyword evidence="3" id="KW-1185">Reference proteome</keyword>
<feature type="region of interest" description="Disordered" evidence="1">
    <location>
        <begin position="75"/>
        <end position="101"/>
    </location>
</feature>
<organism evidence="2 3">
    <name type="scientific">Athelia psychrophila</name>
    <dbReference type="NCBI Taxonomy" id="1759441"/>
    <lineage>
        <taxon>Eukaryota</taxon>
        <taxon>Fungi</taxon>
        <taxon>Dikarya</taxon>
        <taxon>Basidiomycota</taxon>
        <taxon>Agaricomycotina</taxon>
        <taxon>Agaricomycetes</taxon>
        <taxon>Agaricomycetidae</taxon>
        <taxon>Atheliales</taxon>
        <taxon>Atheliaceae</taxon>
        <taxon>Athelia</taxon>
    </lineage>
</organism>
<feature type="compositionally biased region" description="Pro residues" evidence="1">
    <location>
        <begin position="84"/>
        <end position="94"/>
    </location>
</feature>
<evidence type="ECO:0000313" key="3">
    <source>
        <dbReference type="Proteomes" id="UP000076532"/>
    </source>
</evidence>
<sequence>MVEPSLAAPTARTTPLLTVIPTDQPGIARTPSDQPAFSLPNTIHNTSNISGGTVNNVHGDLHNINPVNYNYYGSSPVASFNPASQPPPPLPPFNDAPIDRI</sequence>
<dbReference type="AlphaFoldDB" id="A0A166DP23"/>
<accession>A0A166DP23</accession>
<dbReference type="EMBL" id="KV417610">
    <property type="protein sequence ID" value="KZP14921.1"/>
    <property type="molecule type" value="Genomic_DNA"/>
</dbReference>
<protein>
    <submittedName>
        <fullName evidence="2">Uncharacterized protein</fullName>
    </submittedName>
</protein>
<name>A0A166DP23_9AGAM</name>
<evidence type="ECO:0000256" key="1">
    <source>
        <dbReference type="SAM" id="MobiDB-lite"/>
    </source>
</evidence>
<evidence type="ECO:0000313" key="2">
    <source>
        <dbReference type="EMBL" id="KZP14921.1"/>
    </source>
</evidence>
<reference evidence="2 3" key="1">
    <citation type="journal article" date="2016" name="Mol. Biol. Evol.">
        <title>Comparative Genomics of Early-Diverging Mushroom-Forming Fungi Provides Insights into the Origins of Lignocellulose Decay Capabilities.</title>
        <authorList>
            <person name="Nagy L.G."/>
            <person name="Riley R."/>
            <person name="Tritt A."/>
            <person name="Adam C."/>
            <person name="Daum C."/>
            <person name="Floudas D."/>
            <person name="Sun H."/>
            <person name="Yadav J.S."/>
            <person name="Pangilinan J."/>
            <person name="Larsson K.H."/>
            <person name="Matsuura K."/>
            <person name="Barry K."/>
            <person name="Labutti K."/>
            <person name="Kuo R."/>
            <person name="Ohm R.A."/>
            <person name="Bhattacharya S.S."/>
            <person name="Shirouzu T."/>
            <person name="Yoshinaga Y."/>
            <person name="Martin F.M."/>
            <person name="Grigoriev I.V."/>
            <person name="Hibbett D.S."/>
        </authorList>
    </citation>
    <scope>NUCLEOTIDE SEQUENCE [LARGE SCALE GENOMIC DNA]</scope>
    <source>
        <strain evidence="2 3">CBS 109695</strain>
    </source>
</reference>